<feature type="domain" description="HTH luxR-type" evidence="4">
    <location>
        <begin position="179"/>
        <end position="206"/>
    </location>
</feature>
<dbReference type="GO" id="GO:0006355">
    <property type="term" value="P:regulation of DNA-templated transcription"/>
    <property type="evidence" value="ECO:0007669"/>
    <property type="project" value="InterPro"/>
</dbReference>
<dbReference type="RefSeq" id="WP_268610265.1">
    <property type="nucleotide sequence ID" value="NZ_CP113797.1"/>
</dbReference>
<dbReference type="GO" id="GO:0003677">
    <property type="term" value="F:DNA binding"/>
    <property type="evidence" value="ECO:0007669"/>
    <property type="project" value="UniProtKB-KW"/>
</dbReference>
<dbReference type="AlphaFoldDB" id="A0A9E9CA21"/>
<dbReference type="PANTHER" id="PTHR44688:SF16">
    <property type="entry name" value="DNA-BINDING TRANSCRIPTIONAL ACTIVATOR DEVR_DOSR"/>
    <property type="match status" value="1"/>
</dbReference>
<dbReference type="PROSITE" id="PS00622">
    <property type="entry name" value="HTH_LUXR_1"/>
    <property type="match status" value="1"/>
</dbReference>
<dbReference type="InterPro" id="IPR016032">
    <property type="entry name" value="Sig_transdc_resp-reg_C-effctor"/>
</dbReference>
<evidence type="ECO:0000256" key="3">
    <source>
        <dbReference type="ARBA" id="ARBA00023163"/>
    </source>
</evidence>
<evidence type="ECO:0000313" key="5">
    <source>
        <dbReference type="EMBL" id="WAL60377.1"/>
    </source>
</evidence>
<dbReference type="PANTHER" id="PTHR44688">
    <property type="entry name" value="DNA-BINDING TRANSCRIPTIONAL ACTIVATOR DEVR_DOSR"/>
    <property type="match status" value="1"/>
</dbReference>
<reference evidence="5" key="1">
    <citation type="submission" date="2022-12" db="EMBL/GenBank/DDBJ databases">
        <title>Polyphasic identification of a Novel Hot-Spring Cyanobacterium Ocullathermofonsia sinensis gen nov. sp. nov. and Genomic Insights on its Adaptations to the Thermal Habitat.</title>
        <authorList>
            <person name="Daroch M."/>
            <person name="Tang J."/>
            <person name="Jiang Y."/>
        </authorList>
    </citation>
    <scope>NUCLEOTIDE SEQUENCE</scope>
    <source>
        <strain evidence="5">PKUAC-SCTA174</strain>
    </source>
</reference>
<name>A0A9E9CA21_9CYAN</name>
<organism evidence="5 6">
    <name type="scientific">Thermocoleostomius sinensis A174</name>
    <dbReference type="NCBI Taxonomy" id="2016057"/>
    <lineage>
        <taxon>Bacteria</taxon>
        <taxon>Bacillati</taxon>
        <taxon>Cyanobacteriota</taxon>
        <taxon>Cyanophyceae</taxon>
        <taxon>Oculatellales</taxon>
        <taxon>Oculatellaceae</taxon>
        <taxon>Thermocoleostomius</taxon>
    </lineage>
</organism>
<evidence type="ECO:0000259" key="4">
    <source>
        <dbReference type="PROSITE" id="PS00622"/>
    </source>
</evidence>
<keyword evidence="2" id="KW-0238">DNA-binding</keyword>
<evidence type="ECO:0000256" key="2">
    <source>
        <dbReference type="ARBA" id="ARBA00023125"/>
    </source>
</evidence>
<protein>
    <submittedName>
        <fullName evidence="5">Helix-turn-helix transcriptional regulator</fullName>
    </submittedName>
</protein>
<dbReference type="KEGG" id="tsin:OXH18_24975"/>
<dbReference type="InterPro" id="IPR036388">
    <property type="entry name" value="WH-like_DNA-bd_sf"/>
</dbReference>
<proteinExistence type="predicted"/>
<dbReference type="SUPFAM" id="SSF46894">
    <property type="entry name" value="C-terminal effector domain of the bipartite response regulators"/>
    <property type="match status" value="1"/>
</dbReference>
<keyword evidence="6" id="KW-1185">Reference proteome</keyword>
<evidence type="ECO:0000256" key="1">
    <source>
        <dbReference type="ARBA" id="ARBA00023015"/>
    </source>
</evidence>
<dbReference type="Gene3D" id="1.10.10.10">
    <property type="entry name" value="Winged helix-like DNA-binding domain superfamily/Winged helix DNA-binding domain"/>
    <property type="match status" value="1"/>
</dbReference>
<dbReference type="Pfam" id="PF00196">
    <property type="entry name" value="GerE"/>
    <property type="match status" value="1"/>
</dbReference>
<evidence type="ECO:0000313" key="6">
    <source>
        <dbReference type="Proteomes" id="UP001163152"/>
    </source>
</evidence>
<sequence>MAALTTISTTASSPRSSLAYLSDSPRSNNLPVLIQYALEGLMDGIMLLSAQGDLLFANRCAKRLCYQLTETLAAASSSLPPSCPSAVPLPIWRSCQTLMTESKSVSPQVFVIEDEIKTEETGSIRIRAQWLQLKMIDGPCLLVTLEDRQQSAQHKASTEAQKYGLSDRETQVWQLKQAGATYKTIAATLHISEDTVRKHIKSIHAKRDKVEGLSICG</sequence>
<accession>A0A9E9CA21</accession>
<dbReference type="PRINTS" id="PR00038">
    <property type="entry name" value="HTHLUXR"/>
</dbReference>
<dbReference type="Proteomes" id="UP001163152">
    <property type="component" value="Chromosome"/>
</dbReference>
<keyword evidence="3" id="KW-0804">Transcription</keyword>
<dbReference type="SMART" id="SM00421">
    <property type="entry name" value="HTH_LUXR"/>
    <property type="match status" value="1"/>
</dbReference>
<dbReference type="InterPro" id="IPR000792">
    <property type="entry name" value="Tscrpt_reg_LuxR_C"/>
</dbReference>
<gene>
    <name evidence="5" type="ORF">OXH18_24975</name>
</gene>
<dbReference type="EMBL" id="CP113797">
    <property type="protein sequence ID" value="WAL60377.1"/>
    <property type="molecule type" value="Genomic_DNA"/>
</dbReference>
<keyword evidence="1" id="KW-0805">Transcription regulation</keyword>